<dbReference type="EMBL" id="JAFNAA010000011">
    <property type="protein sequence ID" value="MBO1108827.1"/>
    <property type="molecule type" value="Genomic_DNA"/>
</dbReference>
<dbReference type="RefSeq" id="WP_207542244.1">
    <property type="nucleotide sequence ID" value="NZ_JAFNAA010000011.1"/>
</dbReference>
<organism evidence="2 3">
    <name type="scientific">Plesiomonas shigelloides</name>
    <name type="common">Aeromonas shigelloides</name>
    <dbReference type="NCBI Taxonomy" id="703"/>
    <lineage>
        <taxon>Bacteria</taxon>
        <taxon>Pseudomonadati</taxon>
        <taxon>Pseudomonadota</taxon>
        <taxon>Gammaproteobacteria</taxon>
        <taxon>Enterobacterales</taxon>
        <taxon>Enterobacteriaceae</taxon>
        <taxon>Plesiomonas</taxon>
    </lineage>
</organism>
<dbReference type="Pfam" id="PF11143">
    <property type="entry name" value="DUF2919"/>
    <property type="match status" value="1"/>
</dbReference>
<comment type="caution">
    <text evidence="2">The sequence shown here is derived from an EMBL/GenBank/DDBJ whole genome shotgun (WGS) entry which is preliminary data.</text>
</comment>
<keyword evidence="1" id="KW-0812">Transmembrane</keyword>
<dbReference type="Proteomes" id="UP000664658">
    <property type="component" value="Unassembled WGS sequence"/>
</dbReference>
<accession>A0A8I1W6L3</accession>
<evidence type="ECO:0000313" key="3">
    <source>
        <dbReference type="Proteomes" id="UP000664658"/>
    </source>
</evidence>
<name>A0A8I1W6L3_PLESH</name>
<proteinExistence type="predicted"/>
<reference evidence="2" key="1">
    <citation type="submission" date="2021-03" db="EMBL/GenBank/DDBJ databases">
        <title>Plesiomonas shigelloides zfcc0051, isolated from zebrafish feces.</title>
        <authorList>
            <person name="Vanderhoek Z."/>
            <person name="Gaulke C."/>
        </authorList>
    </citation>
    <scope>NUCLEOTIDE SEQUENCE</scope>
    <source>
        <strain evidence="2">Zfcc0051</strain>
    </source>
</reference>
<dbReference type="InterPro" id="IPR021318">
    <property type="entry name" value="DUF2919"/>
</dbReference>
<sequence length="162" mass="18453">MSKTADPCLYAPDDYDQHGWLRLPLWYWTILVLQAKTWALFLIAGASRDTGDRLLRLFYPQTDDFWLGMMIGLPAVALFLLAGRRQHWPRLWRSSRRLLPVMLVGDLLLSLKTLLLAPADFSLTAATFSVLTLWALLYVLRSRRLACCFILPVHTSSSSASN</sequence>
<gene>
    <name evidence="2" type="ORF">J2R62_11435</name>
</gene>
<feature type="transmembrane region" description="Helical" evidence="1">
    <location>
        <begin position="95"/>
        <end position="115"/>
    </location>
</feature>
<protein>
    <submittedName>
        <fullName evidence="2">DUF2919 domain-containing protein</fullName>
    </submittedName>
</protein>
<keyword evidence="1" id="KW-1133">Transmembrane helix</keyword>
<keyword evidence="1" id="KW-0472">Membrane</keyword>
<evidence type="ECO:0000313" key="2">
    <source>
        <dbReference type="EMBL" id="MBO1108827.1"/>
    </source>
</evidence>
<dbReference type="AlphaFoldDB" id="A0A8I1W6L3"/>
<feature type="transmembrane region" description="Helical" evidence="1">
    <location>
        <begin position="65"/>
        <end position="83"/>
    </location>
</feature>
<feature type="transmembrane region" description="Helical" evidence="1">
    <location>
        <begin position="121"/>
        <end position="140"/>
    </location>
</feature>
<evidence type="ECO:0000256" key="1">
    <source>
        <dbReference type="SAM" id="Phobius"/>
    </source>
</evidence>
<feature type="transmembrane region" description="Helical" evidence="1">
    <location>
        <begin position="25"/>
        <end position="45"/>
    </location>
</feature>